<keyword evidence="3" id="KW-1185">Reference proteome</keyword>
<evidence type="ECO:0000313" key="4">
    <source>
        <dbReference type="WBParaSite" id="BTMF_0000247301-mRNA-1"/>
    </source>
</evidence>
<proteinExistence type="predicted"/>
<reference evidence="4" key="1">
    <citation type="submission" date="2017-02" db="UniProtKB">
        <authorList>
            <consortium name="WormBaseParasite"/>
        </authorList>
    </citation>
    <scope>IDENTIFICATION</scope>
</reference>
<dbReference type="STRING" id="42155.A0A0R3Q819"/>
<dbReference type="AlphaFoldDB" id="A0A0R3Q819"/>
<feature type="region of interest" description="Disordered" evidence="1">
    <location>
        <begin position="21"/>
        <end position="45"/>
    </location>
</feature>
<reference evidence="2 3" key="2">
    <citation type="submission" date="2018-11" db="EMBL/GenBank/DDBJ databases">
        <authorList>
            <consortium name="Pathogen Informatics"/>
        </authorList>
    </citation>
    <scope>NUCLEOTIDE SEQUENCE [LARGE SCALE GENOMIC DNA]</scope>
</reference>
<evidence type="ECO:0000313" key="2">
    <source>
        <dbReference type="EMBL" id="VDO11095.1"/>
    </source>
</evidence>
<evidence type="ECO:0000256" key="1">
    <source>
        <dbReference type="SAM" id="MobiDB-lite"/>
    </source>
</evidence>
<protein>
    <submittedName>
        <fullName evidence="4">60S ribosomal protein L6</fullName>
    </submittedName>
</protein>
<dbReference type="EMBL" id="UZAG01001366">
    <property type="protein sequence ID" value="VDO11095.1"/>
    <property type="molecule type" value="Genomic_DNA"/>
</dbReference>
<dbReference type="Proteomes" id="UP000280834">
    <property type="component" value="Unassembled WGS sequence"/>
</dbReference>
<sequence>MFTVVRSTKFVRPLGNAKKQVKRSLANKSKAMVDMDSNSDGKMRAASAPEGLFNSQMEVVDCDQNYFITSRLAYSHLPCYSFRTRKQKLTMRKVRPELSL</sequence>
<organism evidence="4">
    <name type="scientific">Brugia timori</name>
    <dbReference type="NCBI Taxonomy" id="42155"/>
    <lineage>
        <taxon>Eukaryota</taxon>
        <taxon>Metazoa</taxon>
        <taxon>Ecdysozoa</taxon>
        <taxon>Nematoda</taxon>
        <taxon>Chromadorea</taxon>
        <taxon>Rhabditida</taxon>
        <taxon>Spirurina</taxon>
        <taxon>Spiruromorpha</taxon>
        <taxon>Filarioidea</taxon>
        <taxon>Onchocercidae</taxon>
        <taxon>Brugia</taxon>
    </lineage>
</organism>
<accession>A0A0R3Q819</accession>
<name>A0A0R3Q819_9BILA</name>
<dbReference type="WBParaSite" id="BTMF_0000247301-mRNA-1">
    <property type="protein sequence ID" value="BTMF_0000247301-mRNA-1"/>
    <property type="gene ID" value="BTMF_0000247301"/>
</dbReference>
<evidence type="ECO:0000313" key="3">
    <source>
        <dbReference type="Proteomes" id="UP000280834"/>
    </source>
</evidence>
<gene>
    <name evidence="2" type="ORF">BTMF_LOCUS1801</name>
</gene>